<dbReference type="PANTHER" id="PTHR47027">
    <property type="entry name" value="REVERSE TRANSCRIPTASE DOMAIN-CONTAINING PROTEIN"/>
    <property type="match status" value="1"/>
</dbReference>
<dbReference type="PANTHER" id="PTHR47027:SF20">
    <property type="entry name" value="REVERSE TRANSCRIPTASE-LIKE PROTEIN WITH RNA-DIRECTED DNA POLYMERASE DOMAIN"/>
    <property type="match status" value="1"/>
</dbReference>
<name>A0AA36EXX0_OCTVU</name>
<dbReference type="EMBL" id="OX597814">
    <property type="protein sequence ID" value="CAI9716018.1"/>
    <property type="molecule type" value="Genomic_DNA"/>
</dbReference>
<keyword evidence="2" id="KW-1185">Reference proteome</keyword>
<accession>A0AA36EXX0</accession>
<protein>
    <recommendedName>
        <fullName evidence="3">Reverse transcriptase domain-containing protein</fullName>
    </recommendedName>
</protein>
<sequence length="169" mass="18564">MALLWKILGKLGCPDHVVSIIKSFYDGMKAWVNVDGGIAGSIPVENGIKQVDILAPPLFSLYFAAAFTHAFAKVSSLGIYVRYRSSGHLFNLRRFAANSKVFQSLIRDLLHADDFDLVTHTVDDMQILMNRISAPCKAFGLSISLDKTVPACTRKSICGSTPKVLDKFV</sequence>
<organism evidence="1 2">
    <name type="scientific">Octopus vulgaris</name>
    <name type="common">Common octopus</name>
    <dbReference type="NCBI Taxonomy" id="6645"/>
    <lineage>
        <taxon>Eukaryota</taxon>
        <taxon>Metazoa</taxon>
        <taxon>Spiralia</taxon>
        <taxon>Lophotrochozoa</taxon>
        <taxon>Mollusca</taxon>
        <taxon>Cephalopoda</taxon>
        <taxon>Coleoidea</taxon>
        <taxon>Octopodiformes</taxon>
        <taxon>Octopoda</taxon>
        <taxon>Incirrata</taxon>
        <taxon>Octopodidae</taxon>
        <taxon>Octopus</taxon>
    </lineage>
</organism>
<dbReference type="Proteomes" id="UP001162480">
    <property type="component" value="Chromosome 1"/>
</dbReference>
<evidence type="ECO:0000313" key="1">
    <source>
        <dbReference type="EMBL" id="CAI9716018.1"/>
    </source>
</evidence>
<evidence type="ECO:0000313" key="2">
    <source>
        <dbReference type="Proteomes" id="UP001162480"/>
    </source>
</evidence>
<evidence type="ECO:0008006" key="3">
    <source>
        <dbReference type="Google" id="ProtNLM"/>
    </source>
</evidence>
<proteinExistence type="predicted"/>
<reference evidence="1" key="1">
    <citation type="submission" date="2023-08" db="EMBL/GenBank/DDBJ databases">
        <authorList>
            <person name="Alioto T."/>
            <person name="Alioto T."/>
            <person name="Gomez Garrido J."/>
        </authorList>
    </citation>
    <scope>NUCLEOTIDE SEQUENCE</scope>
</reference>
<dbReference type="AlphaFoldDB" id="A0AA36EXX0"/>
<gene>
    <name evidence="1" type="ORF">OCTVUL_1B028718</name>
</gene>